<dbReference type="Gene3D" id="3.40.720.10">
    <property type="entry name" value="Alkaline Phosphatase, subunit A"/>
    <property type="match status" value="1"/>
</dbReference>
<organism evidence="2 3">
    <name type="scientific">Haloglomus irregulare</name>
    <dbReference type="NCBI Taxonomy" id="2234134"/>
    <lineage>
        <taxon>Archaea</taxon>
        <taxon>Methanobacteriati</taxon>
        <taxon>Methanobacteriota</taxon>
        <taxon>Stenosarchaea group</taxon>
        <taxon>Halobacteria</taxon>
        <taxon>Halobacteriales</taxon>
        <taxon>Natronomonadaceae</taxon>
        <taxon>Haloglomus</taxon>
    </lineage>
</organism>
<accession>A0A554N9H4</accession>
<name>A0A554N9H4_9EURY</name>
<gene>
    <name evidence="2" type="ORF">DP107_10480</name>
</gene>
<reference evidence="2 3" key="1">
    <citation type="submission" date="2018-06" db="EMBL/GenBank/DDBJ databases">
        <title>Natronomonas sp. F16-60 a new haloarchaeon isolated from a solar saltern of Isla Cristina, Huelva, Spain.</title>
        <authorList>
            <person name="Duran-Viseras A."/>
            <person name="Sanchez-Porro C."/>
            <person name="Ventosa A."/>
        </authorList>
    </citation>
    <scope>NUCLEOTIDE SEQUENCE [LARGE SCALE GENOMIC DNA]</scope>
    <source>
        <strain evidence="2 3">F16-60</strain>
    </source>
</reference>
<comment type="caution">
    <text evidence="2">The sequence shown here is derived from an EMBL/GenBank/DDBJ whole genome shotgun (WGS) entry which is preliminary data.</text>
</comment>
<dbReference type="Pfam" id="PF01663">
    <property type="entry name" value="Phosphodiest"/>
    <property type="match status" value="1"/>
</dbReference>
<dbReference type="AlphaFoldDB" id="A0A554N9H4"/>
<evidence type="ECO:0000313" key="3">
    <source>
        <dbReference type="Proteomes" id="UP000319894"/>
    </source>
</evidence>
<evidence type="ECO:0008006" key="4">
    <source>
        <dbReference type="Google" id="ProtNLM"/>
    </source>
</evidence>
<dbReference type="RefSeq" id="WP_144262108.1">
    <property type="nucleotide sequence ID" value="NZ_QMDX01000005.1"/>
</dbReference>
<dbReference type="InParanoid" id="A0A554N9H4"/>
<dbReference type="SUPFAM" id="SSF53649">
    <property type="entry name" value="Alkaline phosphatase-like"/>
    <property type="match status" value="1"/>
</dbReference>
<evidence type="ECO:0000256" key="1">
    <source>
        <dbReference type="SAM" id="MobiDB-lite"/>
    </source>
</evidence>
<dbReference type="OrthoDB" id="330975at2157"/>
<dbReference type="Proteomes" id="UP000319894">
    <property type="component" value="Unassembled WGS sequence"/>
</dbReference>
<proteinExistence type="predicted"/>
<protein>
    <recommendedName>
        <fullName evidence="4">Type I phosphodiesterase / nucleotide pyrophosphatase</fullName>
    </recommendedName>
</protein>
<dbReference type="InterPro" id="IPR002591">
    <property type="entry name" value="Phosphodiest/P_Trfase"/>
</dbReference>
<feature type="region of interest" description="Disordered" evidence="1">
    <location>
        <begin position="293"/>
        <end position="314"/>
    </location>
</feature>
<sequence length="327" mass="35760">MTLVVLGLDALDPDLVDPDEHPNLALDASRAIDTIDSVAGEPSTHELWPTIITGLRPPEHGLELADGVAWGNPLLEFGSDVADRALPDGFQSRIGAWLLTNTGTDAFRTPATYYAENDLPTVFDGRDALTVGVPNYVTDPDSEDREHQLRRNLGDLFERDPDAVGGHVSSAPREFYEQCLEMLMIRVARTRRGLRSGEYELVFGYTSGLDLVGHVAYEEPRLQERSYEEADAFVGELRADLGADDELLLVSDHGLQDGVHTHEAMVAGTSDRLVADIGSVTGVRAAIEAELDEHDHTPTDPWTGSEVSGRGEQSDVVREQLEDLGYM</sequence>
<evidence type="ECO:0000313" key="2">
    <source>
        <dbReference type="EMBL" id="TSD14056.1"/>
    </source>
</evidence>
<keyword evidence="3" id="KW-1185">Reference proteome</keyword>
<dbReference type="InterPro" id="IPR017850">
    <property type="entry name" value="Alkaline_phosphatase_core_sf"/>
</dbReference>
<dbReference type="EMBL" id="QMDX01000005">
    <property type="protein sequence ID" value="TSD14056.1"/>
    <property type="molecule type" value="Genomic_DNA"/>
</dbReference>